<organism evidence="2 3">
    <name type="scientific">Ficus carica</name>
    <name type="common">Common fig</name>
    <dbReference type="NCBI Taxonomy" id="3494"/>
    <lineage>
        <taxon>Eukaryota</taxon>
        <taxon>Viridiplantae</taxon>
        <taxon>Streptophyta</taxon>
        <taxon>Embryophyta</taxon>
        <taxon>Tracheophyta</taxon>
        <taxon>Spermatophyta</taxon>
        <taxon>Magnoliopsida</taxon>
        <taxon>eudicotyledons</taxon>
        <taxon>Gunneridae</taxon>
        <taxon>Pentapetalae</taxon>
        <taxon>rosids</taxon>
        <taxon>fabids</taxon>
        <taxon>Rosales</taxon>
        <taxon>Moraceae</taxon>
        <taxon>Ficeae</taxon>
        <taxon>Ficus</taxon>
    </lineage>
</organism>
<sequence>MGGSGGWGWGPWVGGGGREGKREAGEERKGGRQRPAGQGWDRWWGGRRWVAGVGGEEKREKGEERGEER</sequence>
<reference evidence="2" key="1">
    <citation type="submission" date="2023-07" db="EMBL/GenBank/DDBJ databases">
        <title>draft genome sequence of fig (Ficus carica).</title>
        <authorList>
            <person name="Takahashi T."/>
            <person name="Nishimura K."/>
        </authorList>
    </citation>
    <scope>NUCLEOTIDE SEQUENCE</scope>
</reference>
<gene>
    <name evidence="2" type="ORF">TIFTF001_013192</name>
</gene>
<accession>A0AA88D5S9</accession>
<keyword evidence="3" id="KW-1185">Reference proteome</keyword>
<feature type="compositionally biased region" description="Gly residues" evidence="1">
    <location>
        <begin position="1"/>
        <end position="17"/>
    </location>
</feature>
<dbReference type="AlphaFoldDB" id="A0AA88D5S9"/>
<feature type="compositionally biased region" description="Low complexity" evidence="1">
    <location>
        <begin position="36"/>
        <end position="51"/>
    </location>
</feature>
<name>A0AA88D5S9_FICCA</name>
<dbReference type="Proteomes" id="UP001187192">
    <property type="component" value="Unassembled WGS sequence"/>
</dbReference>
<protein>
    <submittedName>
        <fullName evidence="2">Uncharacterized protein</fullName>
    </submittedName>
</protein>
<evidence type="ECO:0000256" key="1">
    <source>
        <dbReference type="SAM" id="MobiDB-lite"/>
    </source>
</evidence>
<comment type="caution">
    <text evidence="2">The sequence shown here is derived from an EMBL/GenBank/DDBJ whole genome shotgun (WGS) entry which is preliminary data.</text>
</comment>
<feature type="compositionally biased region" description="Basic and acidic residues" evidence="1">
    <location>
        <begin position="18"/>
        <end position="30"/>
    </location>
</feature>
<evidence type="ECO:0000313" key="2">
    <source>
        <dbReference type="EMBL" id="GMN43991.1"/>
    </source>
</evidence>
<dbReference type="EMBL" id="BTGU01000017">
    <property type="protein sequence ID" value="GMN43991.1"/>
    <property type="molecule type" value="Genomic_DNA"/>
</dbReference>
<feature type="region of interest" description="Disordered" evidence="1">
    <location>
        <begin position="1"/>
        <end position="69"/>
    </location>
</feature>
<feature type="compositionally biased region" description="Basic and acidic residues" evidence="1">
    <location>
        <begin position="55"/>
        <end position="69"/>
    </location>
</feature>
<proteinExistence type="predicted"/>
<evidence type="ECO:0000313" key="3">
    <source>
        <dbReference type="Proteomes" id="UP001187192"/>
    </source>
</evidence>